<feature type="compositionally biased region" description="Basic and acidic residues" evidence="1">
    <location>
        <begin position="32"/>
        <end position="46"/>
    </location>
</feature>
<feature type="region of interest" description="Disordered" evidence="1">
    <location>
        <begin position="1"/>
        <end position="46"/>
    </location>
</feature>
<dbReference type="EMBL" id="KB445796">
    <property type="protein sequence ID" value="EMD37763.1"/>
    <property type="molecule type" value="Genomic_DNA"/>
</dbReference>
<dbReference type="Proteomes" id="UP000016930">
    <property type="component" value="Unassembled WGS sequence"/>
</dbReference>
<organism evidence="2 3">
    <name type="scientific">Ceriporiopsis subvermispora (strain B)</name>
    <name type="common">White-rot fungus</name>
    <name type="synonym">Gelatoporia subvermispora</name>
    <dbReference type="NCBI Taxonomy" id="914234"/>
    <lineage>
        <taxon>Eukaryota</taxon>
        <taxon>Fungi</taxon>
        <taxon>Dikarya</taxon>
        <taxon>Basidiomycota</taxon>
        <taxon>Agaricomycotina</taxon>
        <taxon>Agaricomycetes</taxon>
        <taxon>Polyporales</taxon>
        <taxon>Gelatoporiaceae</taxon>
        <taxon>Gelatoporia</taxon>
    </lineage>
</organism>
<dbReference type="HOGENOM" id="CLU_2621805_0_0_1"/>
<gene>
    <name evidence="2" type="ORF">CERSUDRAFT_83535</name>
</gene>
<evidence type="ECO:0000256" key="1">
    <source>
        <dbReference type="SAM" id="MobiDB-lite"/>
    </source>
</evidence>
<accession>M2QL54</accession>
<sequence length="78" mass="8715">MSRPTTTGVSNDTTTSALPPAWLRRTLQTTSDDGRKNTSGESSEKLRFGWRIPQAGSFAPNFRRRFAGRYAVLFASYL</sequence>
<evidence type="ECO:0000313" key="3">
    <source>
        <dbReference type="Proteomes" id="UP000016930"/>
    </source>
</evidence>
<feature type="compositionally biased region" description="Low complexity" evidence="1">
    <location>
        <begin position="1"/>
        <end position="15"/>
    </location>
</feature>
<keyword evidence="3" id="KW-1185">Reference proteome</keyword>
<reference evidence="2 3" key="1">
    <citation type="journal article" date="2012" name="Proc. Natl. Acad. Sci. U.S.A.">
        <title>Comparative genomics of Ceriporiopsis subvermispora and Phanerochaete chrysosporium provide insight into selective ligninolysis.</title>
        <authorList>
            <person name="Fernandez-Fueyo E."/>
            <person name="Ruiz-Duenas F.J."/>
            <person name="Ferreira P."/>
            <person name="Floudas D."/>
            <person name="Hibbett D.S."/>
            <person name="Canessa P."/>
            <person name="Larrondo L.F."/>
            <person name="James T.Y."/>
            <person name="Seelenfreund D."/>
            <person name="Lobos S."/>
            <person name="Polanco R."/>
            <person name="Tello M."/>
            <person name="Honda Y."/>
            <person name="Watanabe T."/>
            <person name="Watanabe T."/>
            <person name="Ryu J.S."/>
            <person name="Kubicek C.P."/>
            <person name="Schmoll M."/>
            <person name="Gaskell J."/>
            <person name="Hammel K.E."/>
            <person name="St John F.J."/>
            <person name="Vanden Wymelenberg A."/>
            <person name="Sabat G."/>
            <person name="Splinter BonDurant S."/>
            <person name="Syed K."/>
            <person name="Yadav J.S."/>
            <person name="Doddapaneni H."/>
            <person name="Subramanian V."/>
            <person name="Lavin J.L."/>
            <person name="Oguiza J.A."/>
            <person name="Perez G."/>
            <person name="Pisabarro A.G."/>
            <person name="Ramirez L."/>
            <person name="Santoyo F."/>
            <person name="Master E."/>
            <person name="Coutinho P.M."/>
            <person name="Henrissat B."/>
            <person name="Lombard V."/>
            <person name="Magnuson J.K."/>
            <person name="Kuees U."/>
            <person name="Hori C."/>
            <person name="Igarashi K."/>
            <person name="Samejima M."/>
            <person name="Held B.W."/>
            <person name="Barry K.W."/>
            <person name="LaButti K.M."/>
            <person name="Lapidus A."/>
            <person name="Lindquist E.A."/>
            <person name="Lucas S.M."/>
            <person name="Riley R."/>
            <person name="Salamov A.A."/>
            <person name="Hoffmeister D."/>
            <person name="Schwenk D."/>
            <person name="Hadar Y."/>
            <person name="Yarden O."/>
            <person name="de Vries R.P."/>
            <person name="Wiebenga A."/>
            <person name="Stenlid J."/>
            <person name="Eastwood D."/>
            <person name="Grigoriev I.V."/>
            <person name="Berka R.M."/>
            <person name="Blanchette R.A."/>
            <person name="Kersten P."/>
            <person name="Martinez A.T."/>
            <person name="Vicuna R."/>
            <person name="Cullen D."/>
        </authorList>
    </citation>
    <scope>NUCLEOTIDE SEQUENCE [LARGE SCALE GENOMIC DNA]</scope>
    <source>
        <strain evidence="2 3">B</strain>
    </source>
</reference>
<proteinExistence type="predicted"/>
<name>M2QL54_CERS8</name>
<protein>
    <submittedName>
        <fullName evidence="2">Uncharacterized protein</fullName>
    </submittedName>
</protein>
<dbReference type="AlphaFoldDB" id="M2QL54"/>
<evidence type="ECO:0000313" key="2">
    <source>
        <dbReference type="EMBL" id="EMD37763.1"/>
    </source>
</evidence>